<dbReference type="RefSeq" id="WP_128764601.1">
    <property type="nucleotide sequence ID" value="NZ_JBHUOO010000044.1"/>
</dbReference>
<keyword evidence="2" id="KW-0808">Transferase</keyword>
<accession>A0A4Q0PFZ9</accession>
<dbReference type="EMBL" id="QOVK01000002">
    <property type="protein sequence ID" value="RXG25834.1"/>
    <property type="molecule type" value="Genomic_DNA"/>
</dbReference>
<protein>
    <recommendedName>
        <fullName evidence="5">Protein kinase domain-containing protein</fullName>
    </recommendedName>
</protein>
<dbReference type="GO" id="GO:0016301">
    <property type="term" value="F:kinase activity"/>
    <property type="evidence" value="ECO:0007669"/>
    <property type="project" value="UniProtKB-UniRule"/>
</dbReference>
<sequence length="282" mass="32294">MLNEAFKTHLSQILNTQIEEISPLSGGDINDVYKIETLSQDFVIKVNNADKFPNMFELEALGLKHIADSNSFLTPKVLQTGTYKDQSFILLEYLESGTKTVSFSESFGHQLAAMHQNTDAFGFEKDNYIGSLPQYNAREENAVDFYINQRLEPQFKMANQRGYLFSNIEDFYTKISKLIPDEPAALVHGDLWSGNFMVGKNGEPILIDPATCYAPREMDIALMHLFGGFESDIFNHYNDVFSLQRGWEERIRLWQLYYILVHVNLFGGNYYASAKAILAEYR</sequence>
<keyword evidence="4" id="KW-1185">Reference proteome</keyword>
<name>A0A4Q0PFZ9_9FLAO</name>
<reference evidence="3 4" key="1">
    <citation type="submission" date="2018-07" db="EMBL/GenBank/DDBJ databases">
        <title>Leeuwenhoekiella genomics.</title>
        <authorList>
            <person name="Tahon G."/>
            <person name="Willems A."/>
        </authorList>
    </citation>
    <scope>NUCLEOTIDE SEQUENCE [LARGE SCALE GENOMIC DNA]</scope>
    <source>
        <strain evidence="3 4">LMG 29608</strain>
    </source>
</reference>
<dbReference type="PIRSF" id="PIRSF006221">
    <property type="entry name" value="Ketosamine-3-kinase"/>
    <property type="match status" value="1"/>
</dbReference>
<gene>
    <name evidence="3" type="ORF">DSM02_1004</name>
</gene>
<comment type="similarity">
    <text evidence="1 2">Belongs to the fructosamine kinase family.</text>
</comment>
<evidence type="ECO:0000256" key="1">
    <source>
        <dbReference type="ARBA" id="ARBA00009460"/>
    </source>
</evidence>
<evidence type="ECO:0000313" key="4">
    <source>
        <dbReference type="Proteomes" id="UP000289859"/>
    </source>
</evidence>
<proteinExistence type="inferred from homology"/>
<comment type="caution">
    <text evidence="3">The sequence shown here is derived from an EMBL/GenBank/DDBJ whole genome shotgun (WGS) entry which is preliminary data.</text>
</comment>
<dbReference type="PANTHER" id="PTHR12149">
    <property type="entry name" value="FRUCTOSAMINE 3 KINASE-RELATED PROTEIN"/>
    <property type="match status" value="1"/>
</dbReference>
<organism evidence="3 4">
    <name type="scientific">Leeuwenhoekiella polynyae</name>
    <dbReference type="NCBI Taxonomy" id="1550906"/>
    <lineage>
        <taxon>Bacteria</taxon>
        <taxon>Pseudomonadati</taxon>
        <taxon>Bacteroidota</taxon>
        <taxon>Flavobacteriia</taxon>
        <taxon>Flavobacteriales</taxon>
        <taxon>Flavobacteriaceae</taxon>
        <taxon>Leeuwenhoekiella</taxon>
    </lineage>
</organism>
<evidence type="ECO:0000256" key="2">
    <source>
        <dbReference type="PIRNR" id="PIRNR006221"/>
    </source>
</evidence>
<dbReference type="AlphaFoldDB" id="A0A4Q0PFZ9"/>
<dbReference type="InterPro" id="IPR011009">
    <property type="entry name" value="Kinase-like_dom_sf"/>
</dbReference>
<dbReference type="Proteomes" id="UP000289859">
    <property type="component" value="Unassembled WGS sequence"/>
</dbReference>
<dbReference type="Gene3D" id="3.90.1200.10">
    <property type="match status" value="1"/>
</dbReference>
<dbReference type="PANTHER" id="PTHR12149:SF8">
    <property type="entry name" value="PROTEIN-RIBULOSAMINE 3-KINASE"/>
    <property type="match status" value="1"/>
</dbReference>
<dbReference type="Pfam" id="PF03881">
    <property type="entry name" value="Fructosamin_kin"/>
    <property type="match status" value="1"/>
</dbReference>
<evidence type="ECO:0008006" key="5">
    <source>
        <dbReference type="Google" id="ProtNLM"/>
    </source>
</evidence>
<dbReference type="OrthoDB" id="5291879at2"/>
<dbReference type="SUPFAM" id="SSF56112">
    <property type="entry name" value="Protein kinase-like (PK-like)"/>
    <property type="match status" value="1"/>
</dbReference>
<keyword evidence="2" id="KW-0418">Kinase</keyword>
<dbReference type="InterPro" id="IPR016477">
    <property type="entry name" value="Fructo-/Ketosamine-3-kinase"/>
</dbReference>
<dbReference type="Gene3D" id="3.30.200.20">
    <property type="entry name" value="Phosphorylase Kinase, domain 1"/>
    <property type="match status" value="1"/>
</dbReference>
<evidence type="ECO:0000313" key="3">
    <source>
        <dbReference type="EMBL" id="RXG25834.1"/>
    </source>
</evidence>